<feature type="transmembrane region" description="Helical" evidence="11">
    <location>
        <begin position="146"/>
        <end position="164"/>
    </location>
</feature>
<evidence type="ECO:0000256" key="5">
    <source>
        <dbReference type="ARBA" id="ARBA00022692"/>
    </source>
</evidence>
<gene>
    <name evidence="11" type="primary">atpB</name>
    <name evidence="13" type="ORF">BXY80_0958</name>
</gene>
<dbReference type="Proteomes" id="UP000284892">
    <property type="component" value="Unassembled WGS sequence"/>
</dbReference>
<dbReference type="PANTHER" id="PTHR11410">
    <property type="entry name" value="ATP SYNTHASE SUBUNIT A"/>
    <property type="match status" value="1"/>
</dbReference>
<comment type="similarity">
    <text evidence="2 11 12">Belongs to the ATPase A chain family.</text>
</comment>
<feature type="transmembrane region" description="Helical" evidence="11">
    <location>
        <begin position="304"/>
        <end position="325"/>
    </location>
</feature>
<keyword evidence="14" id="KW-1185">Reference proteome</keyword>
<keyword evidence="5 11" id="KW-0812">Transmembrane</keyword>
<evidence type="ECO:0000256" key="4">
    <source>
        <dbReference type="ARBA" id="ARBA00022547"/>
    </source>
</evidence>
<dbReference type="NCBIfam" id="TIGR01131">
    <property type="entry name" value="ATP_synt_6_or_A"/>
    <property type="match status" value="1"/>
</dbReference>
<feature type="transmembrane region" description="Helical" evidence="11">
    <location>
        <begin position="279"/>
        <end position="298"/>
    </location>
</feature>
<keyword evidence="4 11" id="KW-0138">CF(0)</keyword>
<accession>A0A420DXC3</accession>
<keyword evidence="3 11" id="KW-0813">Transport</keyword>
<evidence type="ECO:0000256" key="2">
    <source>
        <dbReference type="ARBA" id="ARBA00006810"/>
    </source>
</evidence>
<dbReference type="InterPro" id="IPR045083">
    <property type="entry name" value="ATP_synth_F0_asu_bact/mt"/>
</dbReference>
<dbReference type="HAMAP" id="MF_01393">
    <property type="entry name" value="ATP_synth_a_bact"/>
    <property type="match status" value="1"/>
</dbReference>
<proteinExistence type="inferred from homology"/>
<dbReference type="SUPFAM" id="SSF81336">
    <property type="entry name" value="F1F0 ATP synthase subunit A"/>
    <property type="match status" value="1"/>
</dbReference>
<evidence type="ECO:0000256" key="8">
    <source>
        <dbReference type="ARBA" id="ARBA00023065"/>
    </source>
</evidence>
<evidence type="ECO:0000256" key="7">
    <source>
        <dbReference type="ARBA" id="ARBA00022989"/>
    </source>
</evidence>
<evidence type="ECO:0000256" key="11">
    <source>
        <dbReference type="HAMAP-Rule" id="MF_01393"/>
    </source>
</evidence>
<dbReference type="CDD" id="cd00310">
    <property type="entry name" value="ATP-synt_Fo_a_6"/>
    <property type="match status" value="1"/>
</dbReference>
<evidence type="ECO:0000256" key="6">
    <source>
        <dbReference type="ARBA" id="ARBA00022781"/>
    </source>
</evidence>
<protein>
    <recommendedName>
        <fullName evidence="11 12">ATP synthase subunit a</fullName>
    </recommendedName>
    <alternativeName>
        <fullName evidence="11">ATP synthase F0 sector subunit a</fullName>
    </alternativeName>
    <alternativeName>
        <fullName evidence="11">F-ATPase subunit 6</fullName>
    </alternativeName>
</protein>
<dbReference type="Gene3D" id="1.20.120.220">
    <property type="entry name" value="ATP synthase, F0 complex, subunit A"/>
    <property type="match status" value="1"/>
</dbReference>
<evidence type="ECO:0000256" key="3">
    <source>
        <dbReference type="ARBA" id="ARBA00022448"/>
    </source>
</evidence>
<feature type="transmembrane region" description="Helical" evidence="11">
    <location>
        <begin position="337"/>
        <end position="364"/>
    </location>
</feature>
<dbReference type="PRINTS" id="PR00123">
    <property type="entry name" value="ATPASEA"/>
</dbReference>
<keyword evidence="6 11" id="KW-0375">Hydrogen ion transport</keyword>
<evidence type="ECO:0000256" key="12">
    <source>
        <dbReference type="RuleBase" id="RU000483"/>
    </source>
</evidence>
<keyword evidence="10 11" id="KW-0066">ATP synthesis</keyword>
<keyword evidence="9 11" id="KW-0472">Membrane</keyword>
<comment type="caution">
    <text evidence="13">The sequence shown here is derived from an EMBL/GenBank/DDBJ whole genome shotgun (WGS) entry which is preliminary data.</text>
</comment>
<comment type="subcellular location">
    <subcellularLocation>
        <location evidence="11 12">Cell membrane</location>
        <topology evidence="11 12">Multi-pass membrane protein</topology>
    </subcellularLocation>
    <subcellularLocation>
        <location evidence="1">Membrane</location>
        <topology evidence="1">Multi-pass membrane protein</topology>
    </subcellularLocation>
</comment>
<keyword evidence="8 11" id="KW-0406">Ion transport</keyword>
<dbReference type="EMBL" id="RAQJ01000001">
    <property type="protein sequence ID" value="RKE98863.1"/>
    <property type="molecule type" value="Genomic_DNA"/>
</dbReference>
<evidence type="ECO:0000256" key="9">
    <source>
        <dbReference type="ARBA" id="ARBA00023136"/>
    </source>
</evidence>
<comment type="function">
    <text evidence="11 12">Key component of the proton channel; it plays a direct role in the translocation of protons across the membrane.</text>
</comment>
<keyword evidence="7 11" id="KW-1133">Transmembrane helix</keyword>
<evidence type="ECO:0000313" key="14">
    <source>
        <dbReference type="Proteomes" id="UP000284892"/>
    </source>
</evidence>
<dbReference type="GO" id="GO:0045259">
    <property type="term" value="C:proton-transporting ATP synthase complex"/>
    <property type="evidence" value="ECO:0007669"/>
    <property type="project" value="UniProtKB-KW"/>
</dbReference>
<reference evidence="13 14" key="1">
    <citation type="submission" date="2018-09" db="EMBL/GenBank/DDBJ databases">
        <title>Genomic Encyclopedia of Archaeal and Bacterial Type Strains, Phase II (KMG-II): from individual species to whole genera.</title>
        <authorList>
            <person name="Goeker M."/>
        </authorList>
    </citation>
    <scope>NUCLEOTIDE SEQUENCE [LARGE SCALE GENOMIC DNA]</scope>
    <source>
        <strain evidence="13 14">DSM 26283</strain>
    </source>
</reference>
<dbReference type="InterPro" id="IPR000568">
    <property type="entry name" value="ATP_synth_F0_asu"/>
</dbReference>
<keyword evidence="11" id="KW-1003">Cell membrane</keyword>
<evidence type="ECO:0000256" key="10">
    <source>
        <dbReference type="ARBA" id="ARBA00023310"/>
    </source>
</evidence>
<feature type="transmembrane region" description="Helical" evidence="11">
    <location>
        <begin position="239"/>
        <end position="258"/>
    </location>
</feature>
<evidence type="ECO:0000256" key="1">
    <source>
        <dbReference type="ARBA" id="ARBA00004141"/>
    </source>
</evidence>
<dbReference type="GO" id="GO:0005886">
    <property type="term" value="C:plasma membrane"/>
    <property type="evidence" value="ECO:0007669"/>
    <property type="project" value="UniProtKB-SubCell"/>
</dbReference>
<evidence type="ECO:0000313" key="13">
    <source>
        <dbReference type="EMBL" id="RKE98863.1"/>
    </source>
</evidence>
<feature type="transmembrane region" description="Helical" evidence="11">
    <location>
        <begin position="212"/>
        <end position="233"/>
    </location>
</feature>
<name>A0A420DXC3_9FLAO</name>
<dbReference type="Pfam" id="PF00119">
    <property type="entry name" value="ATP-synt_A"/>
    <property type="match status" value="1"/>
</dbReference>
<sequence>MQRFLSHYYLSDMHRKITVKTITLLLFLVSFTGFAGGDAEKGDQKSEIKEYIQHHLKDSYDFSLLSYTTDSGEHKYIGAPLPIILWDNGLKVFSSSKFHHGETVAEVDGNFYKQYHSKIYKTDAEGTINYDADHHPTNVKPLDFSITKGVVMILITGLLMFFLFRGLARSYATNGGIAKGVGRFFEPIVLYIRDDIAVPNIGKEKYMKYMPYLLTVFFFIWFLNIFGLTPLGVNVTGNIAVTACLALLTFLLTNFTGTKDYWKHIFDPLGDSMPWYAKIPLYIILIPIEVLGIFIKPFSLLIRLYANMQAGHIVLMSLIGLMFIFKSWIGSPMSFGLAFAISLIEILVALLQAYIFTMLSALYFGFAAETHDHAEEHEGEIQHL</sequence>
<dbReference type="GO" id="GO:0046933">
    <property type="term" value="F:proton-transporting ATP synthase activity, rotational mechanism"/>
    <property type="evidence" value="ECO:0007669"/>
    <property type="project" value="UniProtKB-UniRule"/>
</dbReference>
<organism evidence="13 14">
    <name type="scientific">Ichthyenterobacterium magnum</name>
    <dbReference type="NCBI Taxonomy" id="1230530"/>
    <lineage>
        <taxon>Bacteria</taxon>
        <taxon>Pseudomonadati</taxon>
        <taxon>Bacteroidota</taxon>
        <taxon>Flavobacteriia</taxon>
        <taxon>Flavobacteriales</taxon>
        <taxon>Flavobacteriaceae</taxon>
        <taxon>Ichthyenterobacterium</taxon>
    </lineage>
</organism>
<dbReference type="InterPro" id="IPR035908">
    <property type="entry name" value="F0_ATP_A_sf"/>
</dbReference>
<dbReference type="AlphaFoldDB" id="A0A420DXC3"/>
<dbReference type="PANTHER" id="PTHR11410:SF0">
    <property type="entry name" value="ATP SYNTHASE SUBUNIT A"/>
    <property type="match status" value="1"/>
</dbReference>